<name>W9PX84_FUSOX</name>
<organism evidence="1">
    <name type="scientific">Fusarium oxysporum f. sp. pisi HDV247</name>
    <dbReference type="NCBI Taxonomy" id="1080344"/>
    <lineage>
        <taxon>Eukaryota</taxon>
        <taxon>Fungi</taxon>
        <taxon>Dikarya</taxon>
        <taxon>Ascomycota</taxon>
        <taxon>Pezizomycotina</taxon>
        <taxon>Sordariomycetes</taxon>
        <taxon>Hypocreomycetidae</taxon>
        <taxon>Hypocreales</taxon>
        <taxon>Nectriaceae</taxon>
        <taxon>Fusarium</taxon>
        <taxon>Fusarium oxysporum species complex</taxon>
    </lineage>
</organism>
<gene>
    <name evidence="1" type="ORF">FOVG_04684</name>
</gene>
<proteinExistence type="predicted"/>
<accession>W9PX84</accession>
<reference evidence="1" key="2">
    <citation type="submission" date="2012-05" db="EMBL/GenBank/DDBJ databases">
        <title>Annotation of the Genome Sequence of Fusarium oxysporum HDV247.</title>
        <authorList>
            <consortium name="The Broad Institute Genomics Platform"/>
            <person name="Ma L.-J."/>
            <person name="Corby-Kistler H."/>
            <person name="Broz K."/>
            <person name="Gale L.R."/>
            <person name="Jonkers W."/>
            <person name="O'Donnell K."/>
            <person name="Ploetz R."/>
            <person name="Steinberg C."/>
            <person name="Schwartz D.C."/>
            <person name="VanEtten H."/>
            <person name="Zhou S."/>
            <person name="Young S.K."/>
            <person name="Zeng Q."/>
            <person name="Gargeya S."/>
            <person name="Fitzgerald M."/>
            <person name="Abouelleil A."/>
            <person name="Alvarado L."/>
            <person name="Chapman S.B."/>
            <person name="Gainer-Dewar J."/>
            <person name="Goldberg J."/>
            <person name="Griggs A."/>
            <person name="Gujja S."/>
            <person name="Hansen M."/>
            <person name="Howarth C."/>
            <person name="Imamovic A."/>
            <person name="Ireland A."/>
            <person name="Larimer J."/>
            <person name="McCowan C."/>
            <person name="Murphy C."/>
            <person name="Pearson M."/>
            <person name="Poon T.W."/>
            <person name="Priest M."/>
            <person name="Roberts A."/>
            <person name="Saif S."/>
            <person name="Shea T."/>
            <person name="Sykes S."/>
            <person name="Wortman J."/>
            <person name="Nusbaum C."/>
            <person name="Birren B."/>
        </authorList>
    </citation>
    <scope>NUCLEOTIDE SEQUENCE</scope>
    <source>
        <strain evidence="1">HDV247</strain>
    </source>
</reference>
<dbReference type="AlphaFoldDB" id="W9PX84"/>
<dbReference type="Proteomes" id="UP000030751">
    <property type="component" value="Unassembled WGS sequence"/>
</dbReference>
<protein>
    <submittedName>
        <fullName evidence="1">Uncharacterized protein</fullName>
    </submittedName>
</protein>
<reference evidence="1" key="1">
    <citation type="submission" date="2011-10" db="EMBL/GenBank/DDBJ databases">
        <title>The Genome Sequence of Fusarium oxysporum HDV247.</title>
        <authorList>
            <consortium name="The Broad Institute Genome Sequencing Platform"/>
            <person name="Ma L.-J."/>
            <person name="Gale L.R."/>
            <person name="Schwartz D.C."/>
            <person name="Zhou S."/>
            <person name="Corby-Kistler H."/>
            <person name="Young S.K."/>
            <person name="Zeng Q."/>
            <person name="Gargeya S."/>
            <person name="Fitzgerald M."/>
            <person name="Haas B."/>
            <person name="Abouelleil A."/>
            <person name="Alvarado L."/>
            <person name="Arachchi H.M."/>
            <person name="Berlin A."/>
            <person name="Brown A."/>
            <person name="Chapman S.B."/>
            <person name="Chen Z."/>
            <person name="Dunbar C."/>
            <person name="Freedman E."/>
            <person name="Gearin G."/>
            <person name="Goldberg J."/>
            <person name="Griggs A."/>
            <person name="Gujja S."/>
            <person name="Heiman D."/>
            <person name="Howarth C."/>
            <person name="Larson L."/>
            <person name="Lui A."/>
            <person name="MacDonald P.J.P."/>
            <person name="Montmayeur A."/>
            <person name="Murphy C."/>
            <person name="Neiman D."/>
            <person name="Pearson M."/>
            <person name="Priest M."/>
            <person name="Roberts A."/>
            <person name="Saif S."/>
            <person name="Shea T."/>
            <person name="Shenoy N."/>
            <person name="Sisk P."/>
            <person name="Stolte C."/>
            <person name="Sykes S."/>
            <person name="Wortman J."/>
            <person name="Nusbaum C."/>
            <person name="Birren B."/>
        </authorList>
    </citation>
    <scope>NUCLEOTIDE SEQUENCE [LARGE SCALE GENOMIC DNA]</scope>
    <source>
        <strain evidence="1">HDV247</strain>
    </source>
</reference>
<dbReference type="HOGENOM" id="CLU_3351130_0_0_1"/>
<dbReference type="EMBL" id="JH650970">
    <property type="protein sequence ID" value="EXA47641.1"/>
    <property type="molecule type" value="Genomic_DNA"/>
</dbReference>
<sequence length="37" mass="3918">MSHGLGDQNNADQKAIDSIVISFKTGLALSMLSLRAD</sequence>
<evidence type="ECO:0000313" key="1">
    <source>
        <dbReference type="EMBL" id="EXA47641.1"/>
    </source>
</evidence>